<dbReference type="HOGENOM" id="CLU_2170616_0_0_1"/>
<dbReference type="EMBL" id="KI963938">
    <property type="protein sequence ID" value="EUC48792.1"/>
    <property type="molecule type" value="Genomic_DNA"/>
</dbReference>
<reference evidence="1 2" key="1">
    <citation type="journal article" date="2013" name="PLoS Genet.">
        <title>Comparative genome structure, secondary metabolite, and effector coding capacity across Cochliobolus pathogens.</title>
        <authorList>
            <person name="Condon B.J."/>
            <person name="Leng Y."/>
            <person name="Wu D."/>
            <person name="Bushley K.E."/>
            <person name="Ohm R.A."/>
            <person name="Otillar R."/>
            <person name="Martin J."/>
            <person name="Schackwitz W."/>
            <person name="Grimwood J."/>
            <person name="MohdZainudin N."/>
            <person name="Xue C."/>
            <person name="Wang R."/>
            <person name="Manning V.A."/>
            <person name="Dhillon B."/>
            <person name="Tu Z.J."/>
            <person name="Steffenson B.J."/>
            <person name="Salamov A."/>
            <person name="Sun H."/>
            <person name="Lowry S."/>
            <person name="LaButti K."/>
            <person name="Han J."/>
            <person name="Copeland A."/>
            <person name="Lindquist E."/>
            <person name="Barry K."/>
            <person name="Schmutz J."/>
            <person name="Baker S.E."/>
            <person name="Ciuffetti L.M."/>
            <person name="Grigoriev I.V."/>
            <person name="Zhong S."/>
            <person name="Turgeon B.G."/>
        </authorList>
    </citation>
    <scope>NUCLEOTIDE SEQUENCE [LARGE SCALE GENOMIC DNA]</scope>
    <source>
        <strain evidence="1 2">ATCC 44560</strain>
    </source>
</reference>
<protein>
    <submittedName>
        <fullName evidence="1">Uncharacterized protein</fullName>
    </submittedName>
</protein>
<dbReference type="KEGG" id="bor:COCMIDRAFT_86347"/>
<accession>W6ZAM2</accession>
<dbReference type="GeneID" id="19126839"/>
<proteinExistence type="predicted"/>
<gene>
    <name evidence="1" type="ORF">COCMIDRAFT_86347</name>
</gene>
<evidence type="ECO:0000313" key="2">
    <source>
        <dbReference type="Proteomes" id="UP000054032"/>
    </source>
</evidence>
<name>W6ZAM2_COCMI</name>
<organism evidence="1 2">
    <name type="scientific">Bipolaris oryzae ATCC 44560</name>
    <dbReference type="NCBI Taxonomy" id="930090"/>
    <lineage>
        <taxon>Eukaryota</taxon>
        <taxon>Fungi</taxon>
        <taxon>Dikarya</taxon>
        <taxon>Ascomycota</taxon>
        <taxon>Pezizomycotina</taxon>
        <taxon>Dothideomycetes</taxon>
        <taxon>Pleosporomycetidae</taxon>
        <taxon>Pleosporales</taxon>
        <taxon>Pleosporineae</taxon>
        <taxon>Pleosporaceae</taxon>
        <taxon>Bipolaris</taxon>
    </lineage>
</organism>
<evidence type="ECO:0000313" key="1">
    <source>
        <dbReference type="EMBL" id="EUC48792.1"/>
    </source>
</evidence>
<dbReference type="AlphaFoldDB" id="W6ZAM2"/>
<dbReference type="OrthoDB" id="10301900at2759"/>
<sequence length="110" mass="12077">MTARSIEQHQICLTKDNYQQPRHTATSCATKSCCTTCPDSCHLGNTKPILKPRLRDIISLFDLPINKLSVLSIARPIGFPARRYIPGSTRTTSLGTPLTLASACVTRYAT</sequence>
<dbReference type="Proteomes" id="UP000054032">
    <property type="component" value="Unassembled WGS sequence"/>
</dbReference>
<dbReference type="RefSeq" id="XP_007684785.1">
    <property type="nucleotide sequence ID" value="XM_007686595.1"/>
</dbReference>
<keyword evidence="2" id="KW-1185">Reference proteome</keyword>